<evidence type="ECO:0000313" key="3">
    <source>
        <dbReference type="Proteomes" id="UP000000577"/>
    </source>
</evidence>
<organism evidence="2 3">
    <name type="scientific">Geobacter sulfurreducens (strain ATCC 51573 / DSM 12127 / PCA)</name>
    <dbReference type="NCBI Taxonomy" id="243231"/>
    <lineage>
        <taxon>Bacteria</taxon>
        <taxon>Pseudomonadati</taxon>
        <taxon>Thermodesulfobacteriota</taxon>
        <taxon>Desulfuromonadia</taxon>
        <taxon>Geobacterales</taxon>
        <taxon>Geobacteraceae</taxon>
        <taxon>Geobacter</taxon>
    </lineage>
</organism>
<dbReference type="EnsemblBacteria" id="AAR36309">
    <property type="protein sequence ID" value="AAR36309"/>
    <property type="gene ID" value="GSU2917"/>
</dbReference>
<accession>Q748T4</accession>
<dbReference type="AlphaFoldDB" id="Q748T4"/>
<dbReference type="InParanoid" id="Q748T4"/>
<dbReference type="HOGENOM" id="CLU_088953_1_0_7"/>
<dbReference type="KEGG" id="gsu:GSU2917"/>
<keyword evidence="1" id="KW-0812">Transmembrane</keyword>
<name>Q748T4_GEOSL</name>
<dbReference type="PATRIC" id="fig|243231.5.peg.2944"/>
<dbReference type="RefSeq" id="WP_010943548.1">
    <property type="nucleotide sequence ID" value="NC_002939.5"/>
</dbReference>
<dbReference type="OrthoDB" id="5608857at2"/>
<feature type="transmembrane region" description="Helical" evidence="1">
    <location>
        <begin position="6"/>
        <end position="30"/>
    </location>
</feature>
<dbReference type="STRING" id="243231.GSU2917"/>
<keyword evidence="1" id="KW-0472">Membrane</keyword>
<dbReference type="eggNOG" id="COG2165">
    <property type="taxonomic scope" value="Bacteria"/>
</dbReference>
<reference evidence="2 3" key="2">
    <citation type="journal article" date="2012" name="BMC Genomics">
        <title>Comparative genomic analysis of Geobacter sulfurreducens KN400, a strain with enhanced capacity for extracellular electron transfer and electricity production.</title>
        <authorList>
            <person name="Butler J.E."/>
            <person name="Young N.D."/>
            <person name="Aklujkar M."/>
            <person name="Lovley D.R."/>
        </authorList>
    </citation>
    <scope>NUCLEOTIDE SEQUENCE [LARGE SCALE GENOMIC DNA]</scope>
    <source>
        <strain evidence="3">ATCC 51573 / DSM 12127 / PCA</strain>
    </source>
</reference>
<gene>
    <name evidence="2" type="primary">tklG</name>
    <name evidence="2" type="ordered locus">GSU2917</name>
</gene>
<evidence type="ECO:0000313" key="2">
    <source>
        <dbReference type="EMBL" id="AAR36309.2"/>
    </source>
</evidence>
<sequence>MRRILASSGGFTFVGALMIVIVMGIMLGIVGQSWQMVMKREREEELLFRGNQYRIALEQWHTPTRSGGGAPRPLNDLKDLLKDPQSAARQKYLRRLYKDPITGKDFATIVQPGKGIVGVMSTSEQEPLKKTNFPDELATFENQDQYKKWVFTIVAPAGQQNQGARTQATTSSQQLIQ</sequence>
<protein>
    <submittedName>
        <fullName evidence="2">Type II secretion system pseudopilin TklG</fullName>
    </submittedName>
</protein>
<reference evidence="2 3" key="1">
    <citation type="journal article" date="2003" name="Science">
        <title>Genome of Geobacter sulfurreducens: metal reduction in subsurface environments.</title>
        <authorList>
            <person name="Methe B.A."/>
            <person name="Nelson K.E."/>
            <person name="Eisen J.A."/>
            <person name="Paulsen I.T."/>
            <person name="Nelson W."/>
            <person name="Heidelberg J.F."/>
            <person name="Wu D."/>
            <person name="Wu M."/>
            <person name="Ward N."/>
            <person name="Beanan M.J."/>
            <person name="Dodson R.J."/>
            <person name="Madupu R."/>
            <person name="Brinkac L.M."/>
            <person name="Daugherty S.C."/>
            <person name="DeBoy R.T."/>
            <person name="Durkin A.S."/>
            <person name="Gwinn M."/>
            <person name="Kolonay J.F."/>
            <person name="Sullivan S.A."/>
            <person name="Haft D.H."/>
            <person name="Selengut J."/>
            <person name="Davidsen T.M."/>
            <person name="Zafar N."/>
            <person name="White O."/>
            <person name="Tran B."/>
            <person name="Romero C."/>
            <person name="Forberger H.A."/>
            <person name="Weidman J."/>
            <person name="Khouri H."/>
            <person name="Feldblyum T.V."/>
            <person name="Utterback T.R."/>
            <person name="Van Aken S.E."/>
            <person name="Lovley D.R."/>
            <person name="Fraser C.M."/>
        </authorList>
    </citation>
    <scope>NUCLEOTIDE SEQUENCE [LARGE SCALE GENOMIC DNA]</scope>
    <source>
        <strain evidence="3">ATCC 51573 / DSM 12127 / PCA</strain>
    </source>
</reference>
<dbReference type="EMBL" id="AE017180">
    <property type="protein sequence ID" value="AAR36309.2"/>
    <property type="molecule type" value="Genomic_DNA"/>
</dbReference>
<keyword evidence="3" id="KW-1185">Reference proteome</keyword>
<proteinExistence type="predicted"/>
<keyword evidence="1" id="KW-1133">Transmembrane helix</keyword>
<dbReference type="Proteomes" id="UP000000577">
    <property type="component" value="Chromosome"/>
</dbReference>
<evidence type="ECO:0000256" key="1">
    <source>
        <dbReference type="SAM" id="Phobius"/>
    </source>
</evidence>